<feature type="coiled-coil region" evidence="1">
    <location>
        <begin position="89"/>
        <end position="161"/>
    </location>
</feature>
<dbReference type="AlphaFoldDB" id="A0AAD3XK19"/>
<proteinExistence type="predicted"/>
<keyword evidence="4" id="KW-1185">Reference proteome</keyword>
<accession>A0AAD3XK19</accession>
<comment type="caution">
    <text evidence="3">The sequence shown here is derived from an EMBL/GenBank/DDBJ whole genome shotgun (WGS) entry which is preliminary data.</text>
</comment>
<dbReference type="EMBL" id="BSYO01000007">
    <property type="protein sequence ID" value="GMH07483.1"/>
    <property type="molecule type" value="Genomic_DNA"/>
</dbReference>
<name>A0AAD3XK19_NEPGR</name>
<reference evidence="3" key="1">
    <citation type="submission" date="2023-05" db="EMBL/GenBank/DDBJ databases">
        <title>Nepenthes gracilis genome sequencing.</title>
        <authorList>
            <person name="Fukushima K."/>
        </authorList>
    </citation>
    <scope>NUCLEOTIDE SEQUENCE</scope>
    <source>
        <strain evidence="3">SING2019-196</strain>
    </source>
</reference>
<evidence type="ECO:0000256" key="1">
    <source>
        <dbReference type="SAM" id="Coils"/>
    </source>
</evidence>
<sequence>MEDTSSDSERSSGESMFGSHAPGSSGEARSEATVAGPSRSRGLPPGFEGVQPRRGAAAAHVEWLRARVTHLESALAQSEARAMRLVGANVGAQTRILALEGEAEQLKQQHQVEVAALRAEARITRLAGADVDMQAHALALEEELERLRRQHEVEVAELRSELRTRLRPEGVDPVLEQTYFDAFRLCQRLASLEDPSFRVGVLDPRNSLARTRNQLVNYHVQSSSTGHWDH</sequence>
<protein>
    <submittedName>
        <fullName evidence="3">Uncharacterized protein</fullName>
    </submittedName>
</protein>
<evidence type="ECO:0000313" key="4">
    <source>
        <dbReference type="Proteomes" id="UP001279734"/>
    </source>
</evidence>
<keyword evidence="1" id="KW-0175">Coiled coil</keyword>
<feature type="region of interest" description="Disordered" evidence="2">
    <location>
        <begin position="1"/>
        <end position="53"/>
    </location>
</feature>
<dbReference type="Proteomes" id="UP001279734">
    <property type="component" value="Unassembled WGS sequence"/>
</dbReference>
<gene>
    <name evidence="3" type="ORF">Nepgr_009323</name>
</gene>
<organism evidence="3 4">
    <name type="scientific">Nepenthes gracilis</name>
    <name type="common">Slender pitcher plant</name>
    <dbReference type="NCBI Taxonomy" id="150966"/>
    <lineage>
        <taxon>Eukaryota</taxon>
        <taxon>Viridiplantae</taxon>
        <taxon>Streptophyta</taxon>
        <taxon>Embryophyta</taxon>
        <taxon>Tracheophyta</taxon>
        <taxon>Spermatophyta</taxon>
        <taxon>Magnoliopsida</taxon>
        <taxon>eudicotyledons</taxon>
        <taxon>Gunneridae</taxon>
        <taxon>Pentapetalae</taxon>
        <taxon>Caryophyllales</taxon>
        <taxon>Nepenthaceae</taxon>
        <taxon>Nepenthes</taxon>
    </lineage>
</organism>
<evidence type="ECO:0000313" key="3">
    <source>
        <dbReference type="EMBL" id="GMH07483.1"/>
    </source>
</evidence>
<evidence type="ECO:0000256" key="2">
    <source>
        <dbReference type="SAM" id="MobiDB-lite"/>
    </source>
</evidence>